<accession>A0A1E7QYR5</accession>
<evidence type="ECO:0000256" key="1">
    <source>
        <dbReference type="SAM" id="Phobius"/>
    </source>
</evidence>
<evidence type="ECO:0000313" key="2">
    <source>
        <dbReference type="EMBL" id="OEY92212.1"/>
    </source>
</evidence>
<keyword evidence="1" id="KW-0812">Transmembrane</keyword>
<reference evidence="2 3" key="1">
    <citation type="submission" date="2016-09" db="EMBL/GenBank/DDBJ databases">
        <authorList>
            <person name="Capua I."/>
            <person name="De Benedictis P."/>
            <person name="Joannis T."/>
            <person name="Lombin L.H."/>
            <person name="Cattoli G."/>
        </authorList>
    </citation>
    <scope>NUCLEOTIDE SEQUENCE [LARGE SCALE GENOMIC DNA]</scope>
    <source>
        <strain evidence="2 3">ANC 4671</strain>
    </source>
</reference>
<keyword evidence="1" id="KW-1133">Transmembrane helix</keyword>
<gene>
    <name evidence="2" type="ORF">BJI46_05525</name>
</gene>
<name>A0A1E7QYR5_9GAMM</name>
<evidence type="ECO:0000313" key="3">
    <source>
        <dbReference type="Proteomes" id="UP000185895"/>
    </source>
</evidence>
<keyword evidence="1" id="KW-0472">Membrane</keyword>
<sequence>MIEWISNRVTRIEYAFMEFPKLKWLSLFYFMIFCLSIVLYQPLLLALYNLNFLGQYVLQDLISKNVHWLIWGQLVVPIIIAFFSYTDVSEKHDEMHMKKYGNYPKWI</sequence>
<dbReference type="OrthoDB" id="6713446at2"/>
<protein>
    <submittedName>
        <fullName evidence="2">Uncharacterized protein</fullName>
    </submittedName>
</protein>
<dbReference type="AlphaFoldDB" id="A0A1E7QYR5"/>
<keyword evidence="3" id="KW-1185">Reference proteome</keyword>
<organism evidence="2 3">
    <name type="scientific">Acinetobacter qingfengensis</name>
    <dbReference type="NCBI Taxonomy" id="1262585"/>
    <lineage>
        <taxon>Bacteria</taxon>
        <taxon>Pseudomonadati</taxon>
        <taxon>Pseudomonadota</taxon>
        <taxon>Gammaproteobacteria</taxon>
        <taxon>Moraxellales</taxon>
        <taxon>Moraxellaceae</taxon>
        <taxon>Acinetobacter</taxon>
    </lineage>
</organism>
<feature type="transmembrane region" description="Helical" evidence="1">
    <location>
        <begin position="27"/>
        <end position="48"/>
    </location>
</feature>
<feature type="transmembrane region" description="Helical" evidence="1">
    <location>
        <begin position="68"/>
        <end position="88"/>
    </location>
</feature>
<dbReference type="Proteomes" id="UP000185895">
    <property type="component" value="Unassembled WGS sequence"/>
</dbReference>
<proteinExistence type="predicted"/>
<dbReference type="EMBL" id="MKKK01000067">
    <property type="protein sequence ID" value="OEY92212.1"/>
    <property type="molecule type" value="Genomic_DNA"/>
</dbReference>
<comment type="caution">
    <text evidence="2">The sequence shown here is derived from an EMBL/GenBank/DDBJ whole genome shotgun (WGS) entry which is preliminary data.</text>
</comment>